<evidence type="ECO:0000256" key="1">
    <source>
        <dbReference type="SAM" id="MobiDB-lite"/>
    </source>
</evidence>
<organism evidence="2 3">
    <name type="scientific">Adiantum capillus-veneris</name>
    <name type="common">Maidenhair fern</name>
    <dbReference type="NCBI Taxonomy" id="13818"/>
    <lineage>
        <taxon>Eukaryota</taxon>
        <taxon>Viridiplantae</taxon>
        <taxon>Streptophyta</taxon>
        <taxon>Embryophyta</taxon>
        <taxon>Tracheophyta</taxon>
        <taxon>Polypodiopsida</taxon>
        <taxon>Polypodiidae</taxon>
        <taxon>Polypodiales</taxon>
        <taxon>Pteridineae</taxon>
        <taxon>Pteridaceae</taxon>
        <taxon>Vittarioideae</taxon>
        <taxon>Adiantum</taxon>
    </lineage>
</organism>
<comment type="caution">
    <text evidence="2">The sequence shown here is derived from an EMBL/GenBank/DDBJ whole genome shotgun (WGS) entry which is preliminary data.</text>
</comment>
<keyword evidence="3" id="KW-1185">Reference proteome</keyword>
<feature type="region of interest" description="Disordered" evidence="1">
    <location>
        <begin position="1"/>
        <end position="39"/>
    </location>
</feature>
<accession>A0A9D4V057</accession>
<sequence>MEVEWTDRNANKRRGTERHKDRIAQRSGGGSDGGGDHTKWKGFRAVLQMRLDNMCKWPIAMRADGRGPAWR</sequence>
<feature type="compositionally biased region" description="Basic and acidic residues" evidence="1">
    <location>
        <begin position="1"/>
        <end position="10"/>
    </location>
</feature>
<evidence type="ECO:0000313" key="3">
    <source>
        <dbReference type="Proteomes" id="UP000886520"/>
    </source>
</evidence>
<dbReference type="Proteomes" id="UP000886520">
    <property type="component" value="Chromosome 8"/>
</dbReference>
<protein>
    <submittedName>
        <fullName evidence="2">Uncharacterized protein</fullName>
    </submittedName>
</protein>
<name>A0A9D4V057_ADICA</name>
<proteinExistence type="predicted"/>
<dbReference type="AlphaFoldDB" id="A0A9D4V057"/>
<evidence type="ECO:0000313" key="2">
    <source>
        <dbReference type="EMBL" id="KAI5076542.1"/>
    </source>
</evidence>
<dbReference type="EMBL" id="JABFUD020000008">
    <property type="protein sequence ID" value="KAI5076542.1"/>
    <property type="molecule type" value="Genomic_DNA"/>
</dbReference>
<gene>
    <name evidence="2" type="ORF">GOP47_0008607</name>
</gene>
<reference evidence="2" key="1">
    <citation type="submission" date="2021-01" db="EMBL/GenBank/DDBJ databases">
        <title>Adiantum capillus-veneris genome.</title>
        <authorList>
            <person name="Fang Y."/>
            <person name="Liao Q."/>
        </authorList>
    </citation>
    <scope>NUCLEOTIDE SEQUENCE</scope>
    <source>
        <strain evidence="2">H3</strain>
        <tissue evidence="2">Leaf</tissue>
    </source>
</reference>